<evidence type="ECO:0000313" key="3">
    <source>
        <dbReference type="EMBL" id="MDI4643572.1"/>
    </source>
</evidence>
<evidence type="ECO:0000313" key="4">
    <source>
        <dbReference type="Proteomes" id="UP001161691"/>
    </source>
</evidence>
<organism evidence="3 4">
    <name type="scientific">Cohnella hashimotonis</name>
    <dbReference type="NCBI Taxonomy" id="2826895"/>
    <lineage>
        <taxon>Bacteria</taxon>
        <taxon>Bacillati</taxon>
        <taxon>Bacillota</taxon>
        <taxon>Bacilli</taxon>
        <taxon>Bacillales</taxon>
        <taxon>Paenibacillaceae</taxon>
        <taxon>Cohnella</taxon>
    </lineage>
</organism>
<dbReference type="PANTHER" id="PTHR43364">
    <property type="entry name" value="NADH-SPECIFIC METHYLGLYOXAL REDUCTASE-RELATED"/>
    <property type="match status" value="1"/>
</dbReference>
<reference evidence="3" key="1">
    <citation type="submission" date="2023-04" db="EMBL/GenBank/DDBJ databases">
        <title>Comparative genomic analysis of Cohnella hashimotonis sp. nov., isolated from the International Space Station.</title>
        <authorList>
            <person name="Venkateswaran K."/>
            <person name="Simpson A."/>
        </authorList>
    </citation>
    <scope>NUCLEOTIDE SEQUENCE</scope>
    <source>
        <strain evidence="3">F6_2S_P_1</strain>
    </source>
</reference>
<dbReference type="Gene3D" id="3.20.20.100">
    <property type="entry name" value="NADP-dependent oxidoreductase domain"/>
    <property type="match status" value="1"/>
</dbReference>
<dbReference type="CDD" id="cd19082">
    <property type="entry name" value="AKR_AKR10A1_2"/>
    <property type="match status" value="1"/>
</dbReference>
<gene>
    <name evidence="3" type="ORF">KB449_01310</name>
</gene>
<evidence type="ECO:0000256" key="1">
    <source>
        <dbReference type="ARBA" id="ARBA00023002"/>
    </source>
</evidence>
<proteinExistence type="predicted"/>
<keyword evidence="4" id="KW-1185">Reference proteome</keyword>
<keyword evidence="1" id="KW-0560">Oxidoreductase</keyword>
<dbReference type="EMBL" id="JAGRPV010000001">
    <property type="protein sequence ID" value="MDI4643572.1"/>
    <property type="molecule type" value="Genomic_DNA"/>
</dbReference>
<dbReference type="Proteomes" id="UP001161691">
    <property type="component" value="Unassembled WGS sequence"/>
</dbReference>
<accession>A0ABT6TCL4</accession>
<dbReference type="InterPro" id="IPR050523">
    <property type="entry name" value="AKR_Detox_Biosynth"/>
</dbReference>
<sequence>MTTKKMEAISIAGLDKPVSKLILGSMLLNDERMDVSAELLDAYAAIGGNAMDTAQVYGPRGMGAIGKWSAERGNRSGLVLIVKGAHHDEKGPRVTRAAVEADLAYSLGLLKTDYADIFMLHRDDPDKPVGEIVEMLQEPLQAGLCKALGASNWTTARLDAANAYAEAHGLTGFACNSPNLSLARANEPRWPGCVSTDADDLAWHERTQLPLLSWSSQAAGFFTGRYAPERRDNEEIVRVYYSDDNWERYRRATLLGEAKGADANQIALAYVLHQSFPTCALIGPANAEELRSSAKALDVALTPEEIRWLDLKDDSLKR</sequence>
<dbReference type="Pfam" id="PF00248">
    <property type="entry name" value="Aldo_ket_red"/>
    <property type="match status" value="1"/>
</dbReference>
<feature type="domain" description="NADP-dependent oxidoreductase" evidence="2">
    <location>
        <begin position="20"/>
        <end position="310"/>
    </location>
</feature>
<dbReference type="InterPro" id="IPR023210">
    <property type="entry name" value="NADP_OxRdtase_dom"/>
</dbReference>
<name>A0ABT6TCL4_9BACL</name>
<dbReference type="PANTHER" id="PTHR43364:SF4">
    <property type="entry name" value="NAD(P)-LINKED OXIDOREDUCTASE SUPERFAMILY PROTEIN"/>
    <property type="match status" value="1"/>
</dbReference>
<evidence type="ECO:0000259" key="2">
    <source>
        <dbReference type="Pfam" id="PF00248"/>
    </source>
</evidence>
<protein>
    <submittedName>
        <fullName evidence="3">Aldo/keto reductase</fullName>
    </submittedName>
</protein>
<dbReference type="SUPFAM" id="SSF51430">
    <property type="entry name" value="NAD(P)-linked oxidoreductase"/>
    <property type="match status" value="1"/>
</dbReference>
<dbReference type="InterPro" id="IPR036812">
    <property type="entry name" value="NAD(P)_OxRdtase_dom_sf"/>
</dbReference>
<comment type="caution">
    <text evidence="3">The sequence shown here is derived from an EMBL/GenBank/DDBJ whole genome shotgun (WGS) entry which is preliminary data.</text>
</comment>